<dbReference type="Pfam" id="PF00702">
    <property type="entry name" value="Hydrolase"/>
    <property type="match status" value="1"/>
</dbReference>
<keyword evidence="5" id="KW-0378">Hydrolase</keyword>
<dbReference type="EC" id="3.1.3.18" evidence="4"/>
<proteinExistence type="inferred from homology"/>
<name>A0A7V1FM95_9RHOB</name>
<dbReference type="InterPro" id="IPR023198">
    <property type="entry name" value="PGP-like_dom2"/>
</dbReference>
<comment type="similarity">
    <text evidence="3">Belongs to the HAD-like hydrolase superfamily. CbbY/CbbZ/Gph/YieH family.</text>
</comment>
<organism evidence="5">
    <name type="scientific">Sulfitobacter litoralis</name>
    <dbReference type="NCBI Taxonomy" id="335975"/>
    <lineage>
        <taxon>Bacteria</taxon>
        <taxon>Pseudomonadati</taxon>
        <taxon>Pseudomonadota</taxon>
        <taxon>Alphaproteobacteria</taxon>
        <taxon>Rhodobacterales</taxon>
        <taxon>Roseobacteraceae</taxon>
        <taxon>Sulfitobacter</taxon>
    </lineage>
</organism>
<dbReference type="Gene3D" id="3.40.50.1000">
    <property type="entry name" value="HAD superfamily/HAD-like"/>
    <property type="match status" value="1"/>
</dbReference>
<dbReference type="AlphaFoldDB" id="A0A7V1FM95"/>
<dbReference type="SFLD" id="SFLDS00003">
    <property type="entry name" value="Haloacid_Dehalogenase"/>
    <property type="match status" value="1"/>
</dbReference>
<evidence type="ECO:0000256" key="1">
    <source>
        <dbReference type="ARBA" id="ARBA00000830"/>
    </source>
</evidence>
<dbReference type="EMBL" id="DRFN01000016">
    <property type="protein sequence ID" value="HDZ51362.1"/>
    <property type="molecule type" value="Genomic_DNA"/>
</dbReference>
<evidence type="ECO:0000256" key="3">
    <source>
        <dbReference type="ARBA" id="ARBA00006171"/>
    </source>
</evidence>
<dbReference type="SFLD" id="SFLDG01129">
    <property type="entry name" value="C1.5:_HAD__Beta-PGM__Phosphata"/>
    <property type="match status" value="1"/>
</dbReference>
<evidence type="ECO:0000313" key="5">
    <source>
        <dbReference type="EMBL" id="HDZ51362.1"/>
    </source>
</evidence>
<dbReference type="InterPro" id="IPR050155">
    <property type="entry name" value="HAD-like_hydrolase_sf"/>
</dbReference>
<evidence type="ECO:0000256" key="2">
    <source>
        <dbReference type="ARBA" id="ARBA00004818"/>
    </source>
</evidence>
<dbReference type="GO" id="GO:0006281">
    <property type="term" value="P:DNA repair"/>
    <property type="evidence" value="ECO:0007669"/>
    <property type="project" value="TreeGrafter"/>
</dbReference>
<dbReference type="Gene3D" id="1.10.150.240">
    <property type="entry name" value="Putative phosphatase, domain 2"/>
    <property type="match status" value="1"/>
</dbReference>
<dbReference type="InterPro" id="IPR023214">
    <property type="entry name" value="HAD_sf"/>
</dbReference>
<protein>
    <recommendedName>
        <fullName evidence="4">phosphoglycolate phosphatase</fullName>
        <ecNumber evidence="4">3.1.3.18</ecNumber>
    </recommendedName>
</protein>
<dbReference type="NCBIfam" id="TIGR01549">
    <property type="entry name" value="HAD-SF-IA-v1"/>
    <property type="match status" value="1"/>
</dbReference>
<dbReference type="GO" id="GO:0008967">
    <property type="term" value="F:phosphoglycolate phosphatase activity"/>
    <property type="evidence" value="ECO:0007669"/>
    <property type="project" value="UniProtKB-EC"/>
</dbReference>
<dbReference type="Proteomes" id="UP000885704">
    <property type="component" value="Unassembled WGS sequence"/>
</dbReference>
<dbReference type="SUPFAM" id="SSF56784">
    <property type="entry name" value="HAD-like"/>
    <property type="match status" value="1"/>
</dbReference>
<dbReference type="PANTHER" id="PTHR43434:SF1">
    <property type="entry name" value="PHOSPHOGLYCOLATE PHOSPHATASE"/>
    <property type="match status" value="1"/>
</dbReference>
<dbReference type="PRINTS" id="PR00413">
    <property type="entry name" value="HADHALOGNASE"/>
</dbReference>
<comment type="catalytic activity">
    <reaction evidence="1">
        <text>2-phosphoglycolate + H2O = glycolate + phosphate</text>
        <dbReference type="Rhea" id="RHEA:14369"/>
        <dbReference type="ChEBI" id="CHEBI:15377"/>
        <dbReference type="ChEBI" id="CHEBI:29805"/>
        <dbReference type="ChEBI" id="CHEBI:43474"/>
        <dbReference type="ChEBI" id="CHEBI:58033"/>
        <dbReference type="EC" id="3.1.3.18"/>
    </reaction>
</comment>
<comment type="caution">
    <text evidence="5">The sequence shown here is derived from an EMBL/GenBank/DDBJ whole genome shotgun (WGS) entry which is preliminary data.</text>
</comment>
<reference evidence="5" key="1">
    <citation type="journal article" date="2020" name="mSystems">
        <title>Genome- and Community-Level Interaction Insights into Carbon Utilization and Element Cycling Functions of Hydrothermarchaeota in Hydrothermal Sediment.</title>
        <authorList>
            <person name="Zhou Z."/>
            <person name="Liu Y."/>
            <person name="Xu W."/>
            <person name="Pan J."/>
            <person name="Luo Z.H."/>
            <person name="Li M."/>
        </authorList>
    </citation>
    <scope>NUCLEOTIDE SEQUENCE [LARGE SCALE GENOMIC DNA]</scope>
    <source>
        <strain evidence="5">HyVt-323</strain>
    </source>
</reference>
<gene>
    <name evidence="5" type="ORF">ENH63_06160</name>
</gene>
<dbReference type="InterPro" id="IPR006439">
    <property type="entry name" value="HAD-SF_hydro_IA"/>
</dbReference>
<sequence>MDLRMIKALLFDKDGTLFDFAATWEAWAHSFLTRLGKGDADRTALLGQQIGFDVRTQTFCADSIAIAGTPGEIVEALAPQVSEMTKAELLQLLNYEAENAPQAEAVPLIALLEVFKTRGLTLGVATNDAEAPARAHLGEAGVTGYFDFIAGFDSGYGAKPTSGQLLAFAKAVGLAPSEVAMIGDSLHDMAAGRAAGMACVAVLTGMATRQDLEAAADVVLPDIGHLPAWLDSRSQ</sequence>
<dbReference type="InterPro" id="IPR036412">
    <property type="entry name" value="HAD-like_sf"/>
</dbReference>
<accession>A0A7V1FM95</accession>
<comment type="pathway">
    <text evidence="2">Organic acid metabolism; glycolate biosynthesis; glycolate from 2-phosphoglycolate: step 1/1.</text>
</comment>
<evidence type="ECO:0000256" key="4">
    <source>
        <dbReference type="ARBA" id="ARBA00013078"/>
    </source>
</evidence>
<dbReference type="PANTHER" id="PTHR43434">
    <property type="entry name" value="PHOSPHOGLYCOLATE PHOSPHATASE"/>
    <property type="match status" value="1"/>
</dbReference>